<dbReference type="PANTHER" id="PTHR46206">
    <property type="entry name" value="CYTOCHROME P450"/>
    <property type="match status" value="1"/>
</dbReference>
<sequence length="563" mass="63400">MSNSSTLVSANTLKLAIPVGVGIISLAYLSARVFGNRNIRTRYENEQTIPKVAIRKGDSTHDAEYHENQDEFLLKCEQTYGPVFELQILNQTLTIVSGGTLAREIHVNDHFSFRDSVEHMTGYRAFVYSLIKSYTEGENILHETMVHYTMIRDGISTKLSSFTPDIVKKMSFLLDAHIGPASSLENGKLVEWPLLALQQVVSGTMVEVFMGPEIANNTLVTDTFIACTTDFGLMLAQSNESRSTAKVLRIKAQHGVLNVMHKHLQVLVKAAEPVIEERHRQEQWAAENGVEYERPKDMMQMMLDRQEEFGLVDLEDICGHLILLVLSSMHTTLEAGMNVLFYLAAYPDTIEPIYEEIAEILGQQTQDRQEQRKSYRESLASGGAEFSFVNTDLDPTGDREITEHVIKKATKLDSFLKEMFRFRMERLSASHMAREDIMLSTGHVVRKGEKVLVNMRSVHQDEVHGDDLTEFRPWRFLGKNPGAAKASKDYMPFGIGKFTCPGRFLAVHDLKILAALLVTKYSDLVVEDKQRLPGMLSSPLNFGSLTGMYFTSRNKNDASSSTL</sequence>
<accession>A0AAD4D3U2</accession>
<dbReference type="GO" id="GO:0004497">
    <property type="term" value="F:monooxygenase activity"/>
    <property type="evidence" value="ECO:0007669"/>
    <property type="project" value="InterPro"/>
</dbReference>
<dbReference type="GO" id="GO:0016705">
    <property type="term" value="F:oxidoreductase activity, acting on paired donors, with incorporation or reduction of molecular oxygen"/>
    <property type="evidence" value="ECO:0007669"/>
    <property type="project" value="InterPro"/>
</dbReference>
<name>A0AAD4D3U2_9FUNG</name>
<dbReference type="Proteomes" id="UP001194580">
    <property type="component" value="Unassembled WGS sequence"/>
</dbReference>
<keyword evidence="6" id="KW-0472">Membrane</keyword>
<dbReference type="InterPro" id="IPR002403">
    <property type="entry name" value="Cyt_P450_E_grp-IV"/>
</dbReference>
<keyword evidence="4 5" id="KW-0408">Iron</keyword>
<organism evidence="7 8">
    <name type="scientific">Linnemannia exigua</name>
    <dbReference type="NCBI Taxonomy" id="604196"/>
    <lineage>
        <taxon>Eukaryota</taxon>
        <taxon>Fungi</taxon>
        <taxon>Fungi incertae sedis</taxon>
        <taxon>Mucoromycota</taxon>
        <taxon>Mortierellomycotina</taxon>
        <taxon>Mortierellomycetes</taxon>
        <taxon>Mortierellales</taxon>
        <taxon>Mortierellaceae</taxon>
        <taxon>Linnemannia</taxon>
    </lineage>
</organism>
<gene>
    <name evidence="7" type="ORF">BGZ95_003769</name>
</gene>
<keyword evidence="8" id="KW-1185">Reference proteome</keyword>
<dbReference type="Pfam" id="PF00067">
    <property type="entry name" value="p450"/>
    <property type="match status" value="2"/>
</dbReference>
<evidence type="ECO:0000313" key="7">
    <source>
        <dbReference type="EMBL" id="KAG0263610.1"/>
    </source>
</evidence>
<dbReference type="Gene3D" id="1.10.630.10">
    <property type="entry name" value="Cytochrome P450"/>
    <property type="match status" value="1"/>
</dbReference>
<proteinExistence type="inferred from homology"/>
<feature type="binding site" description="axial binding residue" evidence="5">
    <location>
        <position position="500"/>
    </location>
    <ligand>
        <name>heme</name>
        <dbReference type="ChEBI" id="CHEBI:30413"/>
    </ligand>
    <ligandPart>
        <name>Fe</name>
        <dbReference type="ChEBI" id="CHEBI:18248"/>
    </ligandPart>
</feature>
<protein>
    <recommendedName>
        <fullName evidence="9">Cytochrome P450</fullName>
    </recommendedName>
</protein>
<evidence type="ECO:0000256" key="1">
    <source>
        <dbReference type="ARBA" id="ARBA00001971"/>
    </source>
</evidence>
<feature type="non-terminal residue" evidence="7">
    <location>
        <position position="563"/>
    </location>
</feature>
<keyword evidence="6" id="KW-0812">Transmembrane</keyword>
<dbReference type="EMBL" id="JAAAIL010001882">
    <property type="protein sequence ID" value="KAG0263610.1"/>
    <property type="molecule type" value="Genomic_DNA"/>
</dbReference>
<dbReference type="AlphaFoldDB" id="A0AAD4D3U2"/>
<keyword evidence="5" id="KW-0349">Heme</keyword>
<dbReference type="CDD" id="cd11041">
    <property type="entry name" value="CYP503A1-like"/>
    <property type="match status" value="1"/>
</dbReference>
<keyword evidence="6" id="KW-1133">Transmembrane helix</keyword>
<dbReference type="SUPFAM" id="SSF48264">
    <property type="entry name" value="Cytochrome P450"/>
    <property type="match status" value="1"/>
</dbReference>
<comment type="caution">
    <text evidence="7">The sequence shown here is derived from an EMBL/GenBank/DDBJ whole genome shotgun (WGS) entry which is preliminary data.</text>
</comment>
<evidence type="ECO:0008006" key="9">
    <source>
        <dbReference type="Google" id="ProtNLM"/>
    </source>
</evidence>
<dbReference type="PRINTS" id="PR00465">
    <property type="entry name" value="EP450IV"/>
</dbReference>
<dbReference type="InterPro" id="IPR036396">
    <property type="entry name" value="Cyt_P450_sf"/>
</dbReference>
<evidence type="ECO:0000256" key="2">
    <source>
        <dbReference type="ARBA" id="ARBA00010617"/>
    </source>
</evidence>
<feature type="transmembrane region" description="Helical" evidence="6">
    <location>
        <begin position="15"/>
        <end position="34"/>
    </location>
</feature>
<dbReference type="GO" id="GO:0020037">
    <property type="term" value="F:heme binding"/>
    <property type="evidence" value="ECO:0007669"/>
    <property type="project" value="InterPro"/>
</dbReference>
<evidence type="ECO:0000256" key="5">
    <source>
        <dbReference type="PIRSR" id="PIRSR602403-1"/>
    </source>
</evidence>
<evidence type="ECO:0000256" key="3">
    <source>
        <dbReference type="ARBA" id="ARBA00022723"/>
    </source>
</evidence>
<evidence type="ECO:0000256" key="4">
    <source>
        <dbReference type="ARBA" id="ARBA00023004"/>
    </source>
</evidence>
<comment type="similarity">
    <text evidence="2">Belongs to the cytochrome P450 family.</text>
</comment>
<reference evidence="7" key="1">
    <citation type="journal article" date="2020" name="Fungal Divers.">
        <title>Resolving the Mortierellaceae phylogeny through synthesis of multi-gene phylogenetics and phylogenomics.</title>
        <authorList>
            <person name="Vandepol N."/>
            <person name="Liber J."/>
            <person name="Desiro A."/>
            <person name="Na H."/>
            <person name="Kennedy M."/>
            <person name="Barry K."/>
            <person name="Grigoriev I.V."/>
            <person name="Miller A.N."/>
            <person name="O'Donnell K."/>
            <person name="Stajich J.E."/>
            <person name="Bonito G."/>
        </authorList>
    </citation>
    <scope>NUCLEOTIDE SEQUENCE</scope>
    <source>
        <strain evidence="7">NRRL 28262</strain>
    </source>
</reference>
<evidence type="ECO:0000256" key="6">
    <source>
        <dbReference type="SAM" id="Phobius"/>
    </source>
</evidence>
<keyword evidence="3 5" id="KW-0479">Metal-binding</keyword>
<dbReference type="InterPro" id="IPR001128">
    <property type="entry name" value="Cyt_P450"/>
</dbReference>
<evidence type="ECO:0000313" key="8">
    <source>
        <dbReference type="Proteomes" id="UP001194580"/>
    </source>
</evidence>
<comment type="cofactor">
    <cofactor evidence="1 5">
        <name>heme</name>
        <dbReference type="ChEBI" id="CHEBI:30413"/>
    </cofactor>
</comment>
<dbReference type="GO" id="GO:0005506">
    <property type="term" value="F:iron ion binding"/>
    <property type="evidence" value="ECO:0007669"/>
    <property type="project" value="InterPro"/>
</dbReference>